<feature type="region of interest" description="Disordered" evidence="1">
    <location>
        <begin position="372"/>
        <end position="420"/>
    </location>
</feature>
<feature type="transmembrane region" description="Helical" evidence="2">
    <location>
        <begin position="212"/>
        <end position="234"/>
    </location>
</feature>
<keyword evidence="2" id="KW-1133">Transmembrane helix</keyword>
<comment type="caution">
    <text evidence="4">The sequence shown here is derived from an EMBL/GenBank/DDBJ whole genome shotgun (WGS) entry which is preliminary data.</text>
</comment>
<proteinExistence type="predicted"/>
<feature type="chain" id="PRO_5021424724" description="TRP C-terminal domain-containing protein" evidence="3">
    <location>
        <begin position="23"/>
        <end position="567"/>
    </location>
</feature>
<feature type="transmembrane region" description="Helical" evidence="2">
    <location>
        <begin position="246"/>
        <end position="265"/>
    </location>
</feature>
<reference evidence="4 5" key="1">
    <citation type="journal article" date="2019" name="Sci. Rep.">
        <title>Comparative genomics of chytrid fungi reveal insights into the obligate biotrophic and pathogenic lifestyle of Synchytrium endobioticum.</title>
        <authorList>
            <person name="van de Vossenberg B.T.L.H."/>
            <person name="Warris S."/>
            <person name="Nguyen H.D.T."/>
            <person name="van Gent-Pelzer M.P.E."/>
            <person name="Joly D.L."/>
            <person name="van de Geest H.C."/>
            <person name="Bonants P.J.M."/>
            <person name="Smith D.S."/>
            <person name="Levesque C.A."/>
            <person name="van der Lee T.A.J."/>
        </authorList>
    </citation>
    <scope>NUCLEOTIDE SEQUENCE [LARGE SCALE GENOMIC DNA]</scope>
    <source>
        <strain evidence="4 5">JEL517</strain>
    </source>
</reference>
<feature type="compositionally biased region" description="Low complexity" evidence="1">
    <location>
        <begin position="384"/>
        <end position="398"/>
    </location>
</feature>
<name>A0A507C0K1_9FUNG</name>
<feature type="transmembrane region" description="Helical" evidence="2">
    <location>
        <begin position="301"/>
        <end position="323"/>
    </location>
</feature>
<feature type="transmembrane region" description="Helical" evidence="2">
    <location>
        <begin position="476"/>
        <end position="495"/>
    </location>
</feature>
<keyword evidence="2" id="KW-0812">Transmembrane</keyword>
<keyword evidence="2" id="KW-0472">Membrane</keyword>
<dbReference type="AlphaFoldDB" id="A0A507C0K1"/>
<gene>
    <name evidence="4" type="ORF">SmJEL517_g05127</name>
</gene>
<feature type="signal peptide" evidence="3">
    <location>
        <begin position="1"/>
        <end position="22"/>
    </location>
</feature>
<feature type="transmembrane region" description="Helical" evidence="2">
    <location>
        <begin position="178"/>
        <end position="200"/>
    </location>
</feature>
<dbReference type="EMBL" id="QEAO01000042">
    <property type="protein sequence ID" value="TPX31594.1"/>
    <property type="molecule type" value="Genomic_DNA"/>
</dbReference>
<keyword evidence="5" id="KW-1185">Reference proteome</keyword>
<sequence>MRRLSAFIAIFSIIAWISPIAANEISNLPITFPIGTTSQILGNYGFYAGGSLNIVVNNITIVGDAAAINPNDPFATQPVNNTAGLTLYVCDASIFVASGRANLCTLLPTCGQYAFSIPTTINGLPPPPYSMNLTVPINAVFTTFFTWCHSSVLSFNVNASFKNPGLANELSSDDYPLLWTYLVAAGLWLIAIVIWSWNWIYYRQQKIMFHDLIVLIPATEFLAALAHYYVVLYFSFAGVIPDWMGVTRWILSGVAVFSRFVILFLASKGWCVLRTRLANVEWRTIYSVAGFLAGAEVFYRIVGAGAMICYVVFTVTAFFYLFWCVRVHLENLMYYMDATRVRTEDGRETTAIPLDRPPSELLPAATRAAQAAANDADETGNGGNTASAAGASNPSAANNREEGWFRRRRRRDPSLASSARTRAKPKVVALDGDWDLNEVYKSKFRMLKRARAMFSIYCAVTVVVLAVDILGLYPDYYVLITLQQAGYLGCFMALARIYRLQPTTQVIAIPAWLVTAVRKQMTNNTAVTFISDGIDDDAESTPLTDVTAIHDADEIFEMPELRHTVPL</sequence>
<dbReference type="GeneID" id="42006352"/>
<feature type="transmembrane region" description="Helical" evidence="2">
    <location>
        <begin position="452"/>
        <end position="470"/>
    </location>
</feature>
<evidence type="ECO:0000313" key="5">
    <source>
        <dbReference type="Proteomes" id="UP000319731"/>
    </source>
</evidence>
<evidence type="ECO:0000256" key="2">
    <source>
        <dbReference type="SAM" id="Phobius"/>
    </source>
</evidence>
<keyword evidence="3" id="KW-0732">Signal</keyword>
<dbReference type="OrthoDB" id="2156039at2759"/>
<evidence type="ECO:0000313" key="4">
    <source>
        <dbReference type="EMBL" id="TPX31594.1"/>
    </source>
</evidence>
<evidence type="ECO:0008006" key="6">
    <source>
        <dbReference type="Google" id="ProtNLM"/>
    </source>
</evidence>
<protein>
    <recommendedName>
        <fullName evidence="6">TRP C-terminal domain-containing protein</fullName>
    </recommendedName>
</protein>
<organism evidence="4 5">
    <name type="scientific">Synchytrium microbalum</name>
    <dbReference type="NCBI Taxonomy" id="1806994"/>
    <lineage>
        <taxon>Eukaryota</taxon>
        <taxon>Fungi</taxon>
        <taxon>Fungi incertae sedis</taxon>
        <taxon>Chytridiomycota</taxon>
        <taxon>Chytridiomycota incertae sedis</taxon>
        <taxon>Chytridiomycetes</taxon>
        <taxon>Synchytriales</taxon>
        <taxon>Synchytriaceae</taxon>
        <taxon>Synchytrium</taxon>
    </lineage>
</organism>
<evidence type="ECO:0000256" key="3">
    <source>
        <dbReference type="SAM" id="SignalP"/>
    </source>
</evidence>
<dbReference type="Proteomes" id="UP000319731">
    <property type="component" value="Unassembled WGS sequence"/>
</dbReference>
<dbReference type="RefSeq" id="XP_031022988.1">
    <property type="nucleotide sequence ID" value="XM_031171055.1"/>
</dbReference>
<evidence type="ECO:0000256" key="1">
    <source>
        <dbReference type="SAM" id="MobiDB-lite"/>
    </source>
</evidence>
<accession>A0A507C0K1</accession>
<feature type="transmembrane region" description="Helical" evidence="2">
    <location>
        <begin position="277"/>
        <end position="295"/>
    </location>
</feature>